<evidence type="ECO:0000313" key="3">
    <source>
        <dbReference type="EMBL" id="SDZ05080.1"/>
    </source>
</evidence>
<keyword evidence="4" id="KW-1185">Reference proteome</keyword>
<evidence type="ECO:0000313" key="4">
    <source>
        <dbReference type="Proteomes" id="UP000199529"/>
    </source>
</evidence>
<name>A0A1H3PVR8_9PSEU</name>
<dbReference type="Proteomes" id="UP000199529">
    <property type="component" value="Unassembled WGS sequence"/>
</dbReference>
<dbReference type="EMBL" id="FNOK01000044">
    <property type="protein sequence ID" value="SDZ05080.1"/>
    <property type="molecule type" value="Genomic_DNA"/>
</dbReference>
<feature type="signal peptide" evidence="1">
    <location>
        <begin position="1"/>
        <end position="26"/>
    </location>
</feature>
<sequence length="168" mass="18037">MTRARWMFGAIGALAALSLVPAGAQAASAPAPAYPGAEISSVVDGSRWVDFGSDSVVKTAPFGVLGDAGKWVVSDRFDGSWTIRNQQTNRCVQANAEGGPQVLSLPCQYGNPSQDWVFTRDENGWIISPKLDQDVAVAVEPHAPAGSWLKLEPRWQSFGNTNVFRFDA</sequence>
<dbReference type="OrthoDB" id="3687691at2"/>
<keyword evidence="1" id="KW-0732">Signal</keyword>
<gene>
    <name evidence="3" type="ORF">SAMN05216215_104419</name>
</gene>
<protein>
    <recommendedName>
        <fullName evidence="2">Ricin B lectin domain-containing protein</fullName>
    </recommendedName>
</protein>
<accession>A0A1H3PVR8</accession>
<evidence type="ECO:0000256" key="1">
    <source>
        <dbReference type="SAM" id="SignalP"/>
    </source>
</evidence>
<dbReference type="Gene3D" id="2.80.10.50">
    <property type="match status" value="1"/>
</dbReference>
<dbReference type="AlphaFoldDB" id="A0A1H3PVR8"/>
<dbReference type="SUPFAM" id="SSF50370">
    <property type="entry name" value="Ricin B-like lectins"/>
    <property type="match status" value="1"/>
</dbReference>
<dbReference type="STRING" id="418495.SAMN05216215_104419"/>
<dbReference type="InterPro" id="IPR035992">
    <property type="entry name" value="Ricin_B-like_lectins"/>
</dbReference>
<dbReference type="RefSeq" id="WP_143061180.1">
    <property type="nucleotide sequence ID" value="NZ_FNOK01000044.1"/>
</dbReference>
<dbReference type="Pfam" id="PF14200">
    <property type="entry name" value="RicinB_lectin_2"/>
    <property type="match status" value="1"/>
</dbReference>
<feature type="chain" id="PRO_5011621821" description="Ricin B lectin domain-containing protein" evidence="1">
    <location>
        <begin position="27"/>
        <end position="168"/>
    </location>
</feature>
<reference evidence="4" key="1">
    <citation type="submission" date="2016-10" db="EMBL/GenBank/DDBJ databases">
        <authorList>
            <person name="Varghese N."/>
            <person name="Submissions S."/>
        </authorList>
    </citation>
    <scope>NUCLEOTIDE SEQUENCE [LARGE SCALE GENOMIC DNA]</scope>
    <source>
        <strain evidence="4">CGMCC 4.3530</strain>
    </source>
</reference>
<dbReference type="InterPro" id="IPR000772">
    <property type="entry name" value="Ricin_B_lectin"/>
</dbReference>
<evidence type="ECO:0000259" key="2">
    <source>
        <dbReference type="Pfam" id="PF14200"/>
    </source>
</evidence>
<organism evidence="3 4">
    <name type="scientific">Saccharopolyspora shandongensis</name>
    <dbReference type="NCBI Taxonomy" id="418495"/>
    <lineage>
        <taxon>Bacteria</taxon>
        <taxon>Bacillati</taxon>
        <taxon>Actinomycetota</taxon>
        <taxon>Actinomycetes</taxon>
        <taxon>Pseudonocardiales</taxon>
        <taxon>Pseudonocardiaceae</taxon>
        <taxon>Saccharopolyspora</taxon>
    </lineage>
</organism>
<proteinExistence type="predicted"/>
<feature type="domain" description="Ricin B lectin" evidence="2">
    <location>
        <begin position="70"/>
        <end position="130"/>
    </location>
</feature>